<evidence type="ECO:0000313" key="2">
    <source>
        <dbReference type="Proteomes" id="UP001164250"/>
    </source>
</evidence>
<proteinExistence type="predicted"/>
<evidence type="ECO:0000313" key="1">
    <source>
        <dbReference type="EMBL" id="KAJ0082001.1"/>
    </source>
</evidence>
<name>A0ACC1A740_9ROSI</name>
<gene>
    <name evidence="1" type="ORF">Patl1_10097</name>
</gene>
<sequence length="181" mass="19866">MVGEHGTQLSGGQKQRIAIARAILKNPRILLVDEATSALGAESERIVQDTLEKVMTNWTTLVVTHRLTTIRNDDMTAVVHQGKIVEKGTHEELIQDPEGAYSGLVRLREGAKEGSRSHRVSTRTSMSGGSSSRRSGSGGSSGSRHSFSFSYNFPGTISLHETNEEGEVRELKDLMRSDRKF</sequence>
<organism evidence="1 2">
    <name type="scientific">Pistacia atlantica</name>
    <dbReference type="NCBI Taxonomy" id="434234"/>
    <lineage>
        <taxon>Eukaryota</taxon>
        <taxon>Viridiplantae</taxon>
        <taxon>Streptophyta</taxon>
        <taxon>Embryophyta</taxon>
        <taxon>Tracheophyta</taxon>
        <taxon>Spermatophyta</taxon>
        <taxon>Magnoliopsida</taxon>
        <taxon>eudicotyledons</taxon>
        <taxon>Gunneridae</taxon>
        <taxon>Pentapetalae</taxon>
        <taxon>rosids</taxon>
        <taxon>malvids</taxon>
        <taxon>Sapindales</taxon>
        <taxon>Anacardiaceae</taxon>
        <taxon>Pistacia</taxon>
    </lineage>
</organism>
<dbReference type="EMBL" id="CM047908">
    <property type="protein sequence ID" value="KAJ0082001.1"/>
    <property type="molecule type" value="Genomic_DNA"/>
</dbReference>
<comment type="caution">
    <text evidence="1">The sequence shown here is derived from an EMBL/GenBank/DDBJ whole genome shotgun (WGS) entry which is preliminary data.</text>
</comment>
<accession>A0ACC1A740</accession>
<keyword evidence="2" id="KW-1185">Reference proteome</keyword>
<protein>
    <submittedName>
        <fullName evidence="1">Uncharacterized protein</fullName>
    </submittedName>
</protein>
<dbReference type="Proteomes" id="UP001164250">
    <property type="component" value="Chromosome 12"/>
</dbReference>
<reference evidence="2" key="1">
    <citation type="journal article" date="2023" name="G3 (Bethesda)">
        <title>Genome assembly and association tests identify interacting loci associated with vigor, precocity, and sex in interspecific pistachio rootstocks.</title>
        <authorList>
            <person name="Palmer W."/>
            <person name="Jacygrad E."/>
            <person name="Sagayaradj S."/>
            <person name="Cavanaugh K."/>
            <person name="Han R."/>
            <person name="Bertier L."/>
            <person name="Beede B."/>
            <person name="Kafkas S."/>
            <person name="Golino D."/>
            <person name="Preece J."/>
            <person name="Michelmore R."/>
        </authorList>
    </citation>
    <scope>NUCLEOTIDE SEQUENCE [LARGE SCALE GENOMIC DNA]</scope>
</reference>